<evidence type="ECO:0000313" key="2">
    <source>
        <dbReference type="EMBL" id="KAF9878467.1"/>
    </source>
</evidence>
<evidence type="ECO:0008006" key="4">
    <source>
        <dbReference type="Google" id="ProtNLM"/>
    </source>
</evidence>
<dbReference type="PANTHER" id="PTHR12265:SF40">
    <property type="entry name" value="DUF829-DOMAIN-CONTAINING PROTEIN"/>
    <property type="match status" value="1"/>
</dbReference>
<proteinExistence type="predicted"/>
<keyword evidence="3" id="KW-1185">Reference proteome</keyword>
<evidence type="ECO:0000256" key="1">
    <source>
        <dbReference type="SAM" id="MobiDB-lite"/>
    </source>
</evidence>
<name>A0A9P6I9Y0_9PEZI</name>
<dbReference type="OrthoDB" id="77878at2759"/>
<dbReference type="AlphaFoldDB" id="A0A9P6I9Y0"/>
<dbReference type="Pfam" id="PF05705">
    <property type="entry name" value="DUF829"/>
    <property type="match status" value="1"/>
</dbReference>
<protein>
    <recommendedName>
        <fullName evidence="4">Transmembrane protein 53</fullName>
    </recommendedName>
</protein>
<gene>
    <name evidence="2" type="ORF">CkaCkLH20_03959</name>
</gene>
<feature type="region of interest" description="Disordered" evidence="1">
    <location>
        <begin position="269"/>
        <end position="308"/>
    </location>
</feature>
<feature type="compositionally biased region" description="Low complexity" evidence="1">
    <location>
        <begin position="276"/>
        <end position="286"/>
    </location>
</feature>
<feature type="region of interest" description="Disordered" evidence="1">
    <location>
        <begin position="411"/>
        <end position="436"/>
    </location>
</feature>
<dbReference type="InterPro" id="IPR008547">
    <property type="entry name" value="DUF829_TMEM53"/>
</dbReference>
<comment type="caution">
    <text evidence="2">The sequence shown here is derived from an EMBL/GenBank/DDBJ whole genome shotgun (WGS) entry which is preliminary data.</text>
</comment>
<reference evidence="2" key="2">
    <citation type="submission" date="2020-11" db="EMBL/GenBank/DDBJ databases">
        <title>Whole genome sequencing of Colletotrichum sp.</title>
        <authorList>
            <person name="Li H."/>
        </authorList>
    </citation>
    <scope>NUCLEOTIDE SEQUENCE</scope>
    <source>
        <strain evidence="2">CkLH20</strain>
    </source>
</reference>
<feature type="region of interest" description="Disordered" evidence="1">
    <location>
        <begin position="318"/>
        <end position="337"/>
    </location>
</feature>
<dbReference type="PANTHER" id="PTHR12265">
    <property type="entry name" value="TRANSMEMBRANE PROTEIN 53"/>
    <property type="match status" value="1"/>
</dbReference>
<evidence type="ECO:0000313" key="3">
    <source>
        <dbReference type="Proteomes" id="UP000781932"/>
    </source>
</evidence>
<dbReference type="EMBL" id="JAATWM020000010">
    <property type="protein sequence ID" value="KAF9878467.1"/>
    <property type="molecule type" value="Genomic_DNA"/>
</dbReference>
<dbReference type="RefSeq" id="XP_038747928.1">
    <property type="nucleotide sequence ID" value="XM_038886678.1"/>
</dbReference>
<dbReference type="Proteomes" id="UP000781932">
    <property type="component" value="Unassembled WGS sequence"/>
</dbReference>
<sequence>MVPLSPNTFLYEPPSGASADPNSPKLIVLFTWMSAQDVHIAKYTSRYTALYPTARILLVKCPFIHTLSARIAKREIKPAVSVVRALADTTATAAPGETARPQLLLHVFSNGGATNLAKFYELYAAADRAGRLELPPHVTVYDSCPGGFHWMRSYRALSAALPRFLAPFVHVIIGWFWIFQIPFGKSGIFGKMWNALKHRALLQSEQRRVYLYSKEDEMIYWGDVEKHANEAKEVGFQVERERFEGSQHVAHARLDGDRYWGTVKQLWDGKEEAPSQEEAQPEQTQAKSAEVEPAKTESAKTETVKTETAKPIVVEPEAKQIEAKQPETPKTEPVQMNGAPLEVQVLKPEPATELEQSFVEVVQPTPVKPEVARQPEVVRRFDSFELVKESDLLDKQPEVVTASEIGQVPEVVKLPEPVMPEPPKRKKRPSPPPTIQ</sequence>
<organism evidence="2 3">
    <name type="scientific">Colletotrichum karsti</name>
    <dbReference type="NCBI Taxonomy" id="1095194"/>
    <lineage>
        <taxon>Eukaryota</taxon>
        <taxon>Fungi</taxon>
        <taxon>Dikarya</taxon>
        <taxon>Ascomycota</taxon>
        <taxon>Pezizomycotina</taxon>
        <taxon>Sordariomycetes</taxon>
        <taxon>Hypocreomycetidae</taxon>
        <taxon>Glomerellales</taxon>
        <taxon>Glomerellaceae</taxon>
        <taxon>Colletotrichum</taxon>
        <taxon>Colletotrichum boninense species complex</taxon>
    </lineage>
</organism>
<feature type="compositionally biased region" description="Basic and acidic residues" evidence="1">
    <location>
        <begin position="318"/>
        <end position="330"/>
    </location>
</feature>
<accession>A0A9P6I9Y0</accession>
<dbReference type="GeneID" id="62159752"/>
<feature type="compositionally biased region" description="Basic and acidic residues" evidence="1">
    <location>
        <begin position="289"/>
        <end position="308"/>
    </location>
</feature>
<reference evidence="2" key="1">
    <citation type="submission" date="2020-03" db="EMBL/GenBank/DDBJ databases">
        <authorList>
            <person name="He L."/>
        </authorList>
    </citation>
    <scope>NUCLEOTIDE SEQUENCE</scope>
    <source>
        <strain evidence="2">CkLH20</strain>
    </source>
</reference>